<gene>
    <name evidence="2" type="ORF">O1G22_02080</name>
</gene>
<accession>A0ABY7P0C9</accession>
<dbReference type="Gene3D" id="1.20.5.1700">
    <property type="match status" value="1"/>
</dbReference>
<sequence length="75" mass="8182">MGSLFEELEAREAAARVRVEELEAEVAELSGKLELARESLERLRIARETIAEVLAEMTPEKSAVAVDSARPSVGD</sequence>
<evidence type="ECO:0000313" key="2">
    <source>
        <dbReference type="EMBL" id="WBO61728.1"/>
    </source>
</evidence>
<reference evidence="2 3" key="1">
    <citation type="submission" date="2022-12" db="EMBL/GenBank/DDBJ databases">
        <authorList>
            <person name="Mo P."/>
        </authorList>
    </citation>
    <scope>NUCLEOTIDE SEQUENCE [LARGE SCALE GENOMIC DNA]</scope>
    <source>
        <strain evidence="2 3">HUAS 2-6</strain>
    </source>
</reference>
<feature type="coiled-coil region" evidence="1">
    <location>
        <begin position="5"/>
        <end position="46"/>
    </location>
</feature>
<protein>
    <submittedName>
        <fullName evidence="2">Uncharacterized protein</fullName>
    </submittedName>
</protein>
<evidence type="ECO:0000313" key="3">
    <source>
        <dbReference type="Proteomes" id="UP001212326"/>
    </source>
</evidence>
<dbReference type="EMBL" id="CP115300">
    <property type="protein sequence ID" value="WBO61728.1"/>
    <property type="molecule type" value="Genomic_DNA"/>
</dbReference>
<name>A0ABY7P0C9_9ACTN</name>
<keyword evidence="3" id="KW-1185">Reference proteome</keyword>
<organism evidence="2 3">
    <name type="scientific">Streptomyces camelliae</name>
    <dbReference type="NCBI Taxonomy" id="3004093"/>
    <lineage>
        <taxon>Bacteria</taxon>
        <taxon>Bacillati</taxon>
        <taxon>Actinomycetota</taxon>
        <taxon>Actinomycetes</taxon>
        <taxon>Kitasatosporales</taxon>
        <taxon>Streptomycetaceae</taxon>
        <taxon>Streptomyces</taxon>
    </lineage>
</organism>
<dbReference type="RefSeq" id="WP_270079684.1">
    <property type="nucleotide sequence ID" value="NZ_CP115300.1"/>
</dbReference>
<dbReference type="Proteomes" id="UP001212326">
    <property type="component" value="Chromosome"/>
</dbReference>
<evidence type="ECO:0000256" key="1">
    <source>
        <dbReference type="SAM" id="Coils"/>
    </source>
</evidence>
<keyword evidence="1" id="KW-0175">Coiled coil</keyword>
<proteinExistence type="predicted"/>